<reference evidence="4" key="1">
    <citation type="journal article" date="2020" name="mSystems">
        <title>Genome- and Community-Level Interaction Insights into Carbon Utilization and Element Cycling Functions of Hydrothermarchaeota in Hydrothermal Sediment.</title>
        <authorList>
            <person name="Zhou Z."/>
            <person name="Liu Y."/>
            <person name="Xu W."/>
            <person name="Pan J."/>
            <person name="Luo Z.H."/>
            <person name="Li M."/>
        </authorList>
    </citation>
    <scope>NUCLEOTIDE SEQUENCE [LARGE SCALE GENOMIC DNA]</scope>
    <source>
        <strain evidence="4">SpSt-637</strain>
        <strain evidence="3">SpSt-667</strain>
    </source>
</reference>
<gene>
    <name evidence="4" type="ORF">ENU08_05330</name>
    <name evidence="3" type="ORF">ENU41_04625</name>
</gene>
<evidence type="ECO:0000313" key="4">
    <source>
        <dbReference type="EMBL" id="HGQ64648.1"/>
    </source>
</evidence>
<keyword evidence="1" id="KW-0175">Coiled coil</keyword>
<keyword evidence="2" id="KW-0812">Transmembrane</keyword>
<feature type="transmembrane region" description="Helical" evidence="2">
    <location>
        <begin position="326"/>
        <end position="347"/>
    </location>
</feature>
<dbReference type="EMBL" id="DTBD01000044">
    <property type="protein sequence ID" value="HGQ64648.1"/>
    <property type="molecule type" value="Genomic_DNA"/>
</dbReference>
<proteinExistence type="predicted"/>
<evidence type="ECO:0000256" key="2">
    <source>
        <dbReference type="SAM" id="Phobius"/>
    </source>
</evidence>
<organism evidence="4">
    <name type="scientific">Ignisphaera aggregans</name>
    <dbReference type="NCBI Taxonomy" id="334771"/>
    <lineage>
        <taxon>Archaea</taxon>
        <taxon>Thermoproteota</taxon>
        <taxon>Thermoprotei</taxon>
        <taxon>Desulfurococcales</taxon>
        <taxon>Desulfurococcaceae</taxon>
        <taxon>Ignisphaera</taxon>
    </lineage>
</organism>
<sequence length="351" mass="38177">MVNLNLVKPLAITFIAAMLIVSLSLGFTQVQAQEPKIVKFEVDKTSVYMGYQGVEIKVYIYAPSRPTITTAKATLTAGLQITVDLSLVELQEATTVTVGNVTYSVKYIVLGRVMIPNAVYPGTATLAIEVSGRVGTTTFSNSTTYRITILGSRFVEEERMSAFRALERVSTIVSIATAIGVDTSNLIKALDEIESMIKEADDKLLTLGAVEEANEMYKKAKLKTEEVYSTVMIGLMETSSEYTNKLNGLLDYTNKLSLALVQYSNITNDAIESLVNNINKLAKQQEDSSKNINNALNSISNSLQSLNNKVDSVAKNQNDVVNAFNGLQIAVTVMGVAVIVAVALMGLRFRK</sequence>
<protein>
    <submittedName>
        <fullName evidence="4">Uncharacterized protein</fullName>
    </submittedName>
</protein>
<comment type="caution">
    <text evidence="4">The sequence shown here is derived from an EMBL/GenBank/DDBJ whole genome shotgun (WGS) entry which is preliminary data.</text>
</comment>
<dbReference type="EMBL" id="DTCK01000032">
    <property type="protein sequence ID" value="HGQ35944.1"/>
    <property type="molecule type" value="Genomic_DNA"/>
</dbReference>
<evidence type="ECO:0000256" key="1">
    <source>
        <dbReference type="SAM" id="Coils"/>
    </source>
</evidence>
<keyword evidence="2" id="KW-0472">Membrane</keyword>
<name>A0A7C4NN35_9CREN</name>
<accession>A0A7C4NN35</accession>
<keyword evidence="2" id="KW-1133">Transmembrane helix</keyword>
<dbReference type="AlphaFoldDB" id="A0A7C4NN35"/>
<feature type="coiled-coil region" evidence="1">
    <location>
        <begin position="271"/>
        <end position="316"/>
    </location>
</feature>
<evidence type="ECO:0000313" key="3">
    <source>
        <dbReference type="EMBL" id="HGQ35944.1"/>
    </source>
</evidence>